<dbReference type="EMBL" id="CP006936">
    <property type="protein sequence ID" value="AHC27502.1"/>
    <property type="molecule type" value="Genomic_DNA"/>
</dbReference>
<name>V5XHK5_MYCNE</name>
<dbReference type="GO" id="GO:0016757">
    <property type="term" value="F:glycosyltransferase activity"/>
    <property type="evidence" value="ECO:0007669"/>
    <property type="project" value="InterPro"/>
</dbReference>
<reference evidence="3 4" key="1">
    <citation type="journal article" date="2014" name="Genome Announc.">
        <title>Complete Genome Sequence of Sterol-Transforming Mycobacterium neoaurum Strain VKM Ac-1815D.</title>
        <authorList>
            <person name="Shtratnikova V.Y."/>
            <person name="Bragin E.Y."/>
            <person name="Dovbnya D.V."/>
            <person name="Pekov Y.A."/>
            <person name="Schelkunov M.I."/>
            <person name="Strizhov N."/>
            <person name="Ivashina T.V."/>
            <person name="Ashapkin V.V."/>
            <person name="Donova M.V."/>
        </authorList>
    </citation>
    <scope>NUCLEOTIDE SEQUENCE [LARGE SCALE GENOMIC DNA]</scope>
    <source>
        <strain evidence="3 4">VKM Ac-1815D</strain>
    </source>
</reference>
<dbReference type="SUPFAM" id="SSF53756">
    <property type="entry name" value="UDP-Glycosyltransferase/glycogen phosphorylase"/>
    <property type="match status" value="1"/>
</dbReference>
<gene>
    <name evidence="3" type="ORF">D174_24460</name>
</gene>
<dbReference type="AlphaFoldDB" id="V5XHK5"/>
<proteinExistence type="predicted"/>
<accession>V5XHK5</accession>
<dbReference type="PANTHER" id="PTHR46401:SF2">
    <property type="entry name" value="GLYCOSYLTRANSFERASE WBBK-RELATED"/>
    <property type="match status" value="1"/>
</dbReference>
<dbReference type="Proteomes" id="UP000018763">
    <property type="component" value="Chromosome"/>
</dbReference>
<dbReference type="Pfam" id="PF00534">
    <property type="entry name" value="Glycos_transf_1"/>
    <property type="match status" value="1"/>
</dbReference>
<dbReference type="GO" id="GO:0009103">
    <property type="term" value="P:lipopolysaccharide biosynthetic process"/>
    <property type="evidence" value="ECO:0007669"/>
    <property type="project" value="TreeGrafter"/>
</dbReference>
<organism evidence="3 4">
    <name type="scientific">Mycolicibacterium neoaurum VKM Ac-1815D</name>
    <dbReference type="NCBI Taxonomy" id="700508"/>
    <lineage>
        <taxon>Bacteria</taxon>
        <taxon>Bacillati</taxon>
        <taxon>Actinomycetota</taxon>
        <taxon>Actinomycetes</taxon>
        <taxon>Mycobacteriales</taxon>
        <taxon>Mycobacteriaceae</taxon>
        <taxon>Mycolicibacterium</taxon>
    </lineage>
</organism>
<dbReference type="InterPro" id="IPR001296">
    <property type="entry name" value="Glyco_trans_1"/>
</dbReference>
<keyword evidence="4" id="KW-1185">Reference proteome</keyword>
<feature type="domain" description="Glycosyl transferase family 1" evidence="2">
    <location>
        <begin position="259"/>
        <end position="349"/>
    </location>
</feature>
<keyword evidence="1 3" id="KW-0808">Transferase</keyword>
<evidence type="ECO:0000259" key="2">
    <source>
        <dbReference type="Pfam" id="PF00534"/>
    </source>
</evidence>
<evidence type="ECO:0000313" key="3">
    <source>
        <dbReference type="EMBL" id="AHC27502.1"/>
    </source>
</evidence>
<sequence length="381" mass="41769">MIATVSRMALWRTERFAGDWSVETGLPSHAFPRHDVHVNGKWLANGRSAAGRYASGMLRALASTGRCSVVLHAPADADGSVSGWTDCQNVEVRASRFTGTVFEQVYLPAVTAGKVLLNFEGTAPMLKRRQVVTMHDAVPFRRPAGFSWNYLLLHLLTYRWLARTAHGLVAETIYTANELADVLKVDVNRFIVAEGAADWLNEVQPLRPDLPVWGDHYLVIGSGAPHENIGAAATAMANSGRRVVIIGMRRSDPTPDPSVVYAEQVTDAELIWLYQRSSALVLTANYAGSALAAIEAQALGCPVIATDSAAQPEVCRDAALYFDPDDPDTLIAQLDRLDSEVGLAEDLRRRGLLNASRYSWVDSARKVIERMDLPYRPAERC</sequence>
<dbReference type="CDD" id="cd03809">
    <property type="entry name" value="GT4_MtfB-like"/>
    <property type="match status" value="1"/>
</dbReference>
<dbReference type="Gene3D" id="3.40.50.2000">
    <property type="entry name" value="Glycogen Phosphorylase B"/>
    <property type="match status" value="2"/>
</dbReference>
<evidence type="ECO:0000313" key="4">
    <source>
        <dbReference type="Proteomes" id="UP000018763"/>
    </source>
</evidence>
<evidence type="ECO:0000256" key="1">
    <source>
        <dbReference type="ARBA" id="ARBA00022679"/>
    </source>
</evidence>
<protein>
    <submittedName>
        <fullName evidence="3">Glycosyl transferase family 1</fullName>
    </submittedName>
</protein>
<dbReference type="PANTHER" id="PTHR46401">
    <property type="entry name" value="GLYCOSYLTRANSFERASE WBBK-RELATED"/>
    <property type="match status" value="1"/>
</dbReference>